<dbReference type="PANTHER" id="PTHR43585">
    <property type="entry name" value="FUMIPYRROLE BIOSYNTHESIS PROTEIN C"/>
    <property type="match status" value="1"/>
</dbReference>
<gene>
    <name evidence="7" type="ORF">MW084_22410</name>
</gene>
<evidence type="ECO:0000313" key="7">
    <source>
        <dbReference type="EMBL" id="URN18238.1"/>
    </source>
</evidence>
<keyword evidence="3 4" id="KW-0067">ATP-binding</keyword>
<evidence type="ECO:0000256" key="5">
    <source>
        <dbReference type="SAM" id="MobiDB-lite"/>
    </source>
</evidence>
<sequence length="441" mass="44807">MSDRRSVLLVIGAGTRKDRDSRPYRERLPAGAAREYPPWLLETDEPIRQAPCAAGSGIVSERTAEALVAAAREVAGRHDVIGALCPDEALLPPAARVAADPGPPGASVEAVRACRDEEPGRRPLTEADLPQPRRTTVESADGPRAVAGEYGYPVALKPPGPEASSGVIEAEGPDRADTASAVAVAADHPDVERYPGTVAGELPGGPETGVGGSVADGRHEPYAVARERGGSPPRSVETGHVVGADAPALTDPLIRGLPDIPALTDPLARGLPERTHKALGFGHGMTHAEAKPTSRGPVVESNGRPGGGPIPRPGRPAAGVDLGRAAARVAAGVRPPVPPASADAPHGGPRTVGIRLRDPTGDLAVTGIEPPRPEDHPGLIEAVPLVAVGAEPRRPPAGHVSRSAHPTAEGADTGERSARLGAPGSAVTVHGRPPTGGAPAI</sequence>
<dbReference type="RefSeq" id="WP_010469583.1">
    <property type="nucleotide sequence ID" value="NZ_CP095474.1"/>
</dbReference>
<evidence type="ECO:0000313" key="8">
    <source>
        <dbReference type="Proteomes" id="UP001056383"/>
    </source>
</evidence>
<dbReference type="Proteomes" id="UP001056383">
    <property type="component" value="Chromosome"/>
</dbReference>
<evidence type="ECO:0000256" key="3">
    <source>
        <dbReference type="ARBA" id="ARBA00022840"/>
    </source>
</evidence>
<organism evidence="7 8">
    <name type="scientific">Streptomyces sudanensis</name>
    <dbReference type="NCBI Taxonomy" id="436397"/>
    <lineage>
        <taxon>Bacteria</taxon>
        <taxon>Bacillati</taxon>
        <taxon>Actinomycetota</taxon>
        <taxon>Actinomycetes</taxon>
        <taxon>Kitasatosporales</taxon>
        <taxon>Streptomycetaceae</taxon>
        <taxon>Streptomyces</taxon>
    </lineage>
</organism>
<feature type="region of interest" description="Disordered" evidence="5">
    <location>
        <begin position="286"/>
        <end position="313"/>
    </location>
</feature>
<accession>A0ABY4TIT9</accession>
<dbReference type="SUPFAM" id="SSF56059">
    <property type="entry name" value="Glutathione synthetase ATP-binding domain-like"/>
    <property type="match status" value="1"/>
</dbReference>
<evidence type="ECO:0000256" key="4">
    <source>
        <dbReference type="PROSITE-ProRule" id="PRU00409"/>
    </source>
</evidence>
<protein>
    <submittedName>
        <fullName evidence="7">ATP-binding protein</fullName>
    </submittedName>
</protein>
<name>A0ABY4TIT9_9ACTN</name>
<feature type="compositionally biased region" description="Basic and acidic residues" evidence="5">
    <location>
        <begin position="115"/>
        <end position="125"/>
    </location>
</feature>
<feature type="region of interest" description="Disordered" evidence="5">
    <location>
        <begin position="115"/>
        <end position="145"/>
    </location>
</feature>
<keyword evidence="2 4" id="KW-0547">Nucleotide-binding</keyword>
<dbReference type="PANTHER" id="PTHR43585:SF2">
    <property type="entry name" value="ATP-GRASP ENZYME FSQD"/>
    <property type="match status" value="1"/>
</dbReference>
<keyword evidence="8" id="KW-1185">Reference proteome</keyword>
<keyword evidence="1" id="KW-0436">Ligase</keyword>
<dbReference type="PROSITE" id="PS50975">
    <property type="entry name" value="ATP_GRASP"/>
    <property type="match status" value="1"/>
</dbReference>
<dbReference type="GO" id="GO:0005524">
    <property type="term" value="F:ATP binding"/>
    <property type="evidence" value="ECO:0007669"/>
    <property type="project" value="UniProtKB-KW"/>
</dbReference>
<feature type="region of interest" description="Disordered" evidence="5">
    <location>
        <begin position="334"/>
        <end position="357"/>
    </location>
</feature>
<evidence type="ECO:0000259" key="6">
    <source>
        <dbReference type="PROSITE" id="PS50975"/>
    </source>
</evidence>
<dbReference type="Gene3D" id="3.30.470.20">
    <property type="entry name" value="ATP-grasp fold, B domain"/>
    <property type="match status" value="1"/>
</dbReference>
<reference evidence="7" key="1">
    <citation type="submission" date="2022-04" db="EMBL/GenBank/DDBJ databases">
        <title>Systematic whole-genome sequencing reveals an unexpected diversity among actinomycetoma pathogens and provides insights into their antibacterial susceptibilities.</title>
        <authorList>
            <person name="Watson A.K."/>
            <person name="Kepplinger B."/>
            <person name="Bakhiet S.M."/>
            <person name="Mhmoud N.A."/>
            <person name="Chapman J."/>
            <person name="Allenby N."/>
            <person name="Mickiewicz K."/>
            <person name="Goodfellow M."/>
            <person name="Fahal A.H."/>
            <person name="Errington J."/>
        </authorList>
    </citation>
    <scope>NUCLEOTIDE SEQUENCE</scope>
    <source>
        <strain evidence="7">SD 504</strain>
    </source>
</reference>
<feature type="domain" description="ATP-grasp" evidence="6">
    <location>
        <begin position="121"/>
        <end position="331"/>
    </location>
</feature>
<dbReference type="EMBL" id="CP095474">
    <property type="protein sequence ID" value="URN18238.1"/>
    <property type="molecule type" value="Genomic_DNA"/>
</dbReference>
<feature type="region of interest" description="Disordered" evidence="5">
    <location>
        <begin position="391"/>
        <end position="441"/>
    </location>
</feature>
<dbReference type="InterPro" id="IPR052032">
    <property type="entry name" value="ATP-dep_AA_Ligase"/>
</dbReference>
<dbReference type="InterPro" id="IPR011761">
    <property type="entry name" value="ATP-grasp"/>
</dbReference>
<evidence type="ECO:0000256" key="2">
    <source>
        <dbReference type="ARBA" id="ARBA00022741"/>
    </source>
</evidence>
<proteinExistence type="predicted"/>
<evidence type="ECO:0000256" key="1">
    <source>
        <dbReference type="ARBA" id="ARBA00022598"/>
    </source>
</evidence>